<dbReference type="PANTHER" id="PTHR11410">
    <property type="entry name" value="ATP SYNTHASE SUBUNIT A"/>
    <property type="match status" value="1"/>
</dbReference>
<accession>M1JZG9</accession>
<dbReference type="EMBL" id="KC573038">
    <property type="protein sequence ID" value="AGE93597.1"/>
    <property type="molecule type" value="Genomic_DNA"/>
</dbReference>
<keyword evidence="13" id="KW-0378">Hydrolase</keyword>
<evidence type="ECO:0000256" key="6">
    <source>
        <dbReference type="ARBA" id="ARBA00022781"/>
    </source>
</evidence>
<dbReference type="InterPro" id="IPR000568">
    <property type="entry name" value="ATP_synth_F0_asu"/>
</dbReference>
<gene>
    <name evidence="13" type="primary">atp6</name>
</gene>
<evidence type="ECO:0000313" key="13">
    <source>
        <dbReference type="EMBL" id="AGE93597.1"/>
    </source>
</evidence>
<evidence type="ECO:0000256" key="12">
    <source>
        <dbReference type="SAM" id="Phobius"/>
    </source>
</evidence>
<keyword evidence="10" id="KW-0066">ATP synthesis</keyword>
<dbReference type="InterPro" id="IPR035908">
    <property type="entry name" value="F0_ATP_A_sf"/>
</dbReference>
<feature type="transmembrane region" description="Helical" evidence="12">
    <location>
        <begin position="34"/>
        <end position="52"/>
    </location>
</feature>
<comment type="similarity">
    <text evidence="2">Belongs to the ATPase A chain family.</text>
</comment>
<evidence type="ECO:0000256" key="2">
    <source>
        <dbReference type="ARBA" id="ARBA00006810"/>
    </source>
</evidence>
<name>M1JZG9_9EUKA</name>
<protein>
    <recommendedName>
        <fullName evidence="11">ATP synthase subunit a</fullName>
    </recommendedName>
</protein>
<proteinExistence type="inferred from homology"/>
<evidence type="ECO:0000256" key="8">
    <source>
        <dbReference type="ARBA" id="ARBA00023065"/>
    </source>
</evidence>
<dbReference type="NCBIfam" id="TIGR01131">
    <property type="entry name" value="ATP_synt_6_or_A"/>
    <property type="match status" value="1"/>
</dbReference>
<dbReference type="Pfam" id="PF00119">
    <property type="entry name" value="ATP-synt_A"/>
    <property type="match status" value="1"/>
</dbReference>
<keyword evidence="5 12" id="KW-0812">Transmembrane</keyword>
<reference evidence="13" key="1">
    <citation type="journal article" date="2008" name="Mol. Biol. Evol.">
        <title>A phylogenomic investigation into the origin of metazoa.</title>
        <authorList>
            <person name="Ruiz-Trillo I."/>
            <person name="Roger A.J."/>
            <person name="Burger G."/>
            <person name="Gray M.W."/>
            <person name="Lang B.F."/>
        </authorList>
    </citation>
    <scope>NUCLEOTIDE SEQUENCE</scope>
    <source>
        <strain evidence="13">ATCC 30864</strain>
    </source>
</reference>
<feature type="transmembrane region" description="Helical" evidence="12">
    <location>
        <begin position="217"/>
        <end position="250"/>
    </location>
</feature>
<dbReference type="GO" id="GO:0005743">
    <property type="term" value="C:mitochondrial inner membrane"/>
    <property type="evidence" value="ECO:0007669"/>
    <property type="project" value="UniProtKB-SubCell"/>
</dbReference>
<keyword evidence="6" id="KW-0375">Hydrogen ion transport</keyword>
<evidence type="ECO:0000256" key="9">
    <source>
        <dbReference type="ARBA" id="ARBA00023136"/>
    </source>
</evidence>
<geneLocation type="mitochondrion" evidence="13"/>
<dbReference type="InterPro" id="IPR023011">
    <property type="entry name" value="ATP_synth_F0_asu_AS"/>
</dbReference>
<dbReference type="PANTHER" id="PTHR11410:SF0">
    <property type="entry name" value="ATP SYNTHASE SUBUNIT A"/>
    <property type="match status" value="1"/>
</dbReference>
<dbReference type="Gene3D" id="1.20.120.220">
    <property type="entry name" value="ATP synthase, F0 complex, subunit A"/>
    <property type="match status" value="1"/>
</dbReference>
<keyword evidence="7 12" id="KW-1133">Transmembrane helix</keyword>
<organism evidence="13">
    <name type="scientific">Capsaspora owczarzaki</name>
    <dbReference type="NCBI Taxonomy" id="192875"/>
    <lineage>
        <taxon>Eukaryota</taxon>
        <taxon>Filasterea</taxon>
        <taxon>Capsaspora</taxon>
    </lineage>
</organism>
<dbReference type="GO" id="GO:0046933">
    <property type="term" value="F:proton-transporting ATP synthase activity, rotational mechanism"/>
    <property type="evidence" value="ECO:0007669"/>
    <property type="project" value="TreeGrafter"/>
</dbReference>
<feature type="transmembrane region" description="Helical" evidence="12">
    <location>
        <begin position="94"/>
        <end position="118"/>
    </location>
</feature>
<evidence type="ECO:0000256" key="3">
    <source>
        <dbReference type="ARBA" id="ARBA00022448"/>
    </source>
</evidence>
<keyword evidence="4" id="KW-0138">CF(0)</keyword>
<evidence type="ECO:0000256" key="11">
    <source>
        <dbReference type="RuleBase" id="RU004450"/>
    </source>
</evidence>
<evidence type="ECO:0000256" key="1">
    <source>
        <dbReference type="ARBA" id="ARBA00004141"/>
    </source>
</evidence>
<dbReference type="PROSITE" id="PS00449">
    <property type="entry name" value="ATPASE_A"/>
    <property type="match status" value="1"/>
</dbReference>
<dbReference type="GO" id="GO:0045259">
    <property type="term" value="C:proton-transporting ATP synthase complex"/>
    <property type="evidence" value="ECO:0007669"/>
    <property type="project" value="UniProtKB-KW"/>
</dbReference>
<dbReference type="PRINTS" id="PR00123">
    <property type="entry name" value="ATPASEA"/>
</dbReference>
<evidence type="ECO:0000256" key="4">
    <source>
        <dbReference type="ARBA" id="ARBA00022547"/>
    </source>
</evidence>
<evidence type="ECO:0000256" key="7">
    <source>
        <dbReference type="ARBA" id="ARBA00022989"/>
    </source>
</evidence>
<evidence type="ECO:0000256" key="10">
    <source>
        <dbReference type="ARBA" id="ARBA00023310"/>
    </source>
</evidence>
<keyword evidence="9 12" id="KW-0472">Membrane</keyword>
<dbReference type="AlphaFoldDB" id="M1JZG9"/>
<dbReference type="SUPFAM" id="SSF81336">
    <property type="entry name" value="F1F0 ATP synthase subunit A"/>
    <property type="match status" value="1"/>
</dbReference>
<reference evidence="13" key="2">
    <citation type="submission" date="2012-12" db="EMBL/GenBank/DDBJ databases">
        <authorList>
            <person name="Lang B.F."/>
        </authorList>
    </citation>
    <scope>NUCLEOTIDE SEQUENCE</scope>
    <source>
        <strain evidence="13">ATCC 30864</strain>
    </source>
</reference>
<dbReference type="CDD" id="cd00310">
    <property type="entry name" value="ATP-synt_Fo_a_6"/>
    <property type="match status" value="1"/>
</dbReference>
<evidence type="ECO:0000256" key="5">
    <source>
        <dbReference type="ARBA" id="ARBA00022692"/>
    </source>
</evidence>
<feature type="transmembrane region" description="Helical" evidence="12">
    <location>
        <begin position="160"/>
        <end position="180"/>
    </location>
</feature>
<comment type="subcellular location">
    <subcellularLocation>
        <location evidence="1">Membrane</location>
        <topology evidence="1">Multi-pass membrane protein</topology>
    </subcellularLocation>
    <subcellularLocation>
        <location evidence="11">Mitochondrion inner membrane</location>
        <topology evidence="11">Multi-pass membrane protein</topology>
    </subcellularLocation>
</comment>
<dbReference type="HAMAP" id="MF_01393">
    <property type="entry name" value="ATP_synth_a_bact"/>
    <property type="match status" value="1"/>
</dbReference>
<dbReference type="InterPro" id="IPR045083">
    <property type="entry name" value="ATP_synth_F0_asu_bact/mt"/>
</dbReference>
<dbReference type="GO" id="GO:0016787">
    <property type="term" value="F:hydrolase activity"/>
    <property type="evidence" value="ECO:0007669"/>
    <property type="project" value="UniProtKB-KW"/>
</dbReference>
<keyword evidence="3" id="KW-0813">Transport</keyword>
<sequence length="258" mass="28424">MITALLASPVEQFQVIPYFGLVTLGNVDFSYSNVVWVLLLLLLTLANISLLLGKRSNISESKVVQNNWQRMITKVGTFVNDMSQDTIGSEGRRYVNIILGLFVFVLLLNILGMIPYSFAITSQIVVTLWISWGVWLGSLTIGFINYGINFFSMFMPSGAPLALAPFLILIELLSYVARGISLGVRLAANITSGHILLTIIATFIFKMLNIGGIFIPLAFLTFALLFVLTILEMAIGAIQAYVLGLLVTIYLNDSVHLH</sequence>
<keyword evidence="13" id="KW-0496">Mitochondrion</keyword>
<keyword evidence="8" id="KW-0406">Ion transport</keyword>
<feature type="transmembrane region" description="Helical" evidence="12">
    <location>
        <begin position="124"/>
        <end position="148"/>
    </location>
</feature>